<reference evidence="8" key="1">
    <citation type="submission" date="2022-06" db="EMBL/GenBank/DDBJ databases">
        <authorList>
            <person name="Berger JAMES D."/>
            <person name="Berger JAMES D."/>
        </authorList>
    </citation>
    <scope>NUCLEOTIDE SEQUENCE [LARGE SCALE GENOMIC DNA]</scope>
</reference>
<dbReference type="PANTHER" id="PTHR24243:SF230">
    <property type="entry name" value="G-PROTEIN COUPLED RECEPTORS FAMILY 1 PROFILE DOMAIN-CONTAINING PROTEIN"/>
    <property type="match status" value="1"/>
</dbReference>
<comment type="subcellular location">
    <subcellularLocation>
        <location evidence="1">Membrane</location>
        <topology evidence="1">Multi-pass membrane protein</topology>
    </subcellularLocation>
</comment>
<accession>A0A183WHU7</accession>
<evidence type="ECO:0000256" key="2">
    <source>
        <dbReference type="ARBA" id="ARBA00022692"/>
    </source>
</evidence>
<reference evidence="9" key="2">
    <citation type="submission" date="2023-11" db="UniProtKB">
        <authorList>
            <consortium name="WormBaseParasite"/>
        </authorList>
    </citation>
    <scope>IDENTIFICATION</scope>
</reference>
<evidence type="ECO:0000256" key="6">
    <source>
        <dbReference type="ARBA" id="ARBA00023170"/>
    </source>
</evidence>
<dbReference type="Pfam" id="PF00001">
    <property type="entry name" value="7tm_1"/>
    <property type="match status" value="1"/>
</dbReference>
<dbReference type="InterPro" id="IPR017452">
    <property type="entry name" value="GPCR_Rhodpsn_7TM"/>
</dbReference>
<evidence type="ECO:0000313" key="8">
    <source>
        <dbReference type="Proteomes" id="UP000050795"/>
    </source>
</evidence>
<keyword evidence="5" id="KW-0472">Membrane</keyword>
<proteinExistence type="predicted"/>
<dbReference type="AlphaFoldDB" id="A0A183WHU7"/>
<dbReference type="Proteomes" id="UP000050795">
    <property type="component" value="Unassembled WGS sequence"/>
</dbReference>
<keyword evidence="7" id="KW-0807">Transducer</keyword>
<dbReference type="GO" id="GO:0005886">
    <property type="term" value="C:plasma membrane"/>
    <property type="evidence" value="ECO:0007669"/>
    <property type="project" value="TreeGrafter"/>
</dbReference>
<evidence type="ECO:0000256" key="3">
    <source>
        <dbReference type="ARBA" id="ARBA00022989"/>
    </source>
</evidence>
<dbReference type="Gene3D" id="1.20.1070.10">
    <property type="entry name" value="Rhodopsin 7-helix transmembrane proteins"/>
    <property type="match status" value="1"/>
</dbReference>
<keyword evidence="2" id="KW-0812">Transmembrane</keyword>
<dbReference type="InterPro" id="IPR000276">
    <property type="entry name" value="GPCR_Rhodpsn"/>
</dbReference>
<evidence type="ECO:0000256" key="7">
    <source>
        <dbReference type="ARBA" id="ARBA00023224"/>
    </source>
</evidence>
<keyword evidence="8" id="KW-1185">Reference proteome</keyword>
<dbReference type="PROSITE" id="PS50262">
    <property type="entry name" value="G_PROTEIN_RECEP_F1_2"/>
    <property type="match status" value="1"/>
</dbReference>
<evidence type="ECO:0000313" key="9">
    <source>
        <dbReference type="WBParaSite" id="TREG1_56370.1"/>
    </source>
</evidence>
<dbReference type="OrthoDB" id="6234217at2759"/>
<organism evidence="8 9">
    <name type="scientific">Trichobilharzia regenti</name>
    <name type="common">Nasal bird schistosome</name>
    <dbReference type="NCBI Taxonomy" id="157069"/>
    <lineage>
        <taxon>Eukaryota</taxon>
        <taxon>Metazoa</taxon>
        <taxon>Spiralia</taxon>
        <taxon>Lophotrochozoa</taxon>
        <taxon>Platyhelminthes</taxon>
        <taxon>Trematoda</taxon>
        <taxon>Digenea</taxon>
        <taxon>Strigeidida</taxon>
        <taxon>Schistosomatoidea</taxon>
        <taxon>Schistosomatidae</taxon>
        <taxon>Trichobilharzia</taxon>
    </lineage>
</organism>
<dbReference type="PANTHER" id="PTHR24243">
    <property type="entry name" value="G-PROTEIN COUPLED RECEPTOR"/>
    <property type="match status" value="1"/>
</dbReference>
<evidence type="ECO:0000256" key="4">
    <source>
        <dbReference type="ARBA" id="ARBA00023040"/>
    </source>
</evidence>
<dbReference type="GO" id="GO:0004930">
    <property type="term" value="F:G protein-coupled receptor activity"/>
    <property type="evidence" value="ECO:0007669"/>
    <property type="project" value="UniProtKB-KW"/>
</dbReference>
<keyword evidence="3" id="KW-1133">Transmembrane helix</keyword>
<dbReference type="WBParaSite" id="TREG1_56370.1">
    <property type="protein sequence ID" value="TREG1_56370.1"/>
    <property type="gene ID" value="TREG1_56370"/>
</dbReference>
<name>A0A183WHU7_TRIRE</name>
<keyword evidence="6" id="KW-0675">Receptor</keyword>
<protein>
    <submittedName>
        <fullName evidence="9">G_PROTEIN_RECEP_F1_2 domain-containing protein</fullName>
    </submittedName>
</protein>
<evidence type="ECO:0000256" key="1">
    <source>
        <dbReference type="ARBA" id="ARBA00004141"/>
    </source>
</evidence>
<keyword evidence="4" id="KW-0297">G-protein coupled receptor</keyword>
<dbReference type="SUPFAM" id="SSF81321">
    <property type="entry name" value="Family A G protein-coupled receptor-like"/>
    <property type="match status" value="1"/>
</dbReference>
<evidence type="ECO:0000256" key="5">
    <source>
        <dbReference type="ARBA" id="ARBA00023136"/>
    </source>
</evidence>
<sequence>MINKSTDNYQVPLKSFYSSTMLYDNLSKYFLVWYLPTVITVGFAGSIFCLFFLIRSKLFPSSLQIWLISICIGDFFILMTEGIWMLLKVWFRIDLRDYNNWICILHTSFSNYLFYWSAYMQCILSIQRCYLVLCPLKVKSKFLSLSRLLVYQLLTSLFLVLPILPYPLYWQVIKGDCDPVNERIFRFTTICDLILWGFVPVFVMTTCTGIICRNLLTRHKFVHPTMHTNSKMNNNQHHHHYQHHAYRYTISSTGNLHKHSYQLPYPIHLKSVKSFGHSVNLLSSQESVFNTLDHHPIHCDVGQRKCSSHDSNMRVTPLLICMNLVYMTSVCPLVIYFLCLNFIFEKIDSDMHKFLYYLFRSFCLLNTCTNWIFYCVSGKMFRQRTKFLIMLLCRSQKKSTYTDNKGYLMTKYTSKCRCSTSNLTQNTKYSIKRPLSSKL</sequence>